<dbReference type="PROSITE" id="PS00108">
    <property type="entry name" value="PROTEIN_KINASE_ST"/>
    <property type="match status" value="1"/>
</dbReference>
<evidence type="ECO:0000313" key="3">
    <source>
        <dbReference type="Proteomes" id="UP000054937"/>
    </source>
</evidence>
<dbReference type="Gene3D" id="1.10.510.10">
    <property type="entry name" value="Transferase(Phosphotransferase) domain 1"/>
    <property type="match status" value="1"/>
</dbReference>
<protein>
    <submittedName>
        <fullName evidence="2">Protein kinase-like domain</fullName>
    </submittedName>
</protein>
<accession>A0A0V0QU67</accession>
<feature type="domain" description="Protein kinase" evidence="1">
    <location>
        <begin position="1"/>
        <end position="280"/>
    </location>
</feature>
<sequence length="280" mass="33001">MQSSSSQQNYEQKIIYNENAIAIIDISETQIVKLSQHTIGKPDECKKNCYRLENENFYQLTSLEEHILPHAGQVQKNQQFLNFQGCYVVMEKASSDFFQFIKTSNLQLAELKTLAKQVCLSIKSIHDKNIAHNDIKLDNFFYYEQNNSVKIGDFGYSSQSQLDNFTQIQNIFKNKNSCLLSPELKEIKESRHQLLIDQFSIDLKKSDVYNLGLLLLEMSYKISMKNLQTKRQRRYFLTNKEQKFTETEITRFFHPIINNCLHQDPSERFNIEQVLKYFTE</sequence>
<dbReference type="PROSITE" id="PS50011">
    <property type="entry name" value="PROTEIN_KINASE_DOM"/>
    <property type="match status" value="1"/>
</dbReference>
<evidence type="ECO:0000313" key="2">
    <source>
        <dbReference type="EMBL" id="KRX05552.1"/>
    </source>
</evidence>
<dbReference type="Proteomes" id="UP000054937">
    <property type="component" value="Unassembled WGS sequence"/>
</dbReference>
<organism evidence="2 3">
    <name type="scientific">Pseudocohnilembus persalinus</name>
    <name type="common">Ciliate</name>
    <dbReference type="NCBI Taxonomy" id="266149"/>
    <lineage>
        <taxon>Eukaryota</taxon>
        <taxon>Sar</taxon>
        <taxon>Alveolata</taxon>
        <taxon>Ciliophora</taxon>
        <taxon>Intramacronucleata</taxon>
        <taxon>Oligohymenophorea</taxon>
        <taxon>Scuticociliatia</taxon>
        <taxon>Philasterida</taxon>
        <taxon>Pseudocohnilembidae</taxon>
        <taxon>Pseudocohnilembus</taxon>
    </lineage>
</organism>
<dbReference type="EMBL" id="LDAU01000106">
    <property type="protein sequence ID" value="KRX05552.1"/>
    <property type="molecule type" value="Genomic_DNA"/>
</dbReference>
<dbReference type="SUPFAM" id="SSF56112">
    <property type="entry name" value="Protein kinase-like (PK-like)"/>
    <property type="match status" value="1"/>
</dbReference>
<reference evidence="2 3" key="1">
    <citation type="journal article" date="2015" name="Sci. Rep.">
        <title>Genome of the facultative scuticociliatosis pathogen Pseudocohnilembus persalinus provides insight into its virulence through horizontal gene transfer.</title>
        <authorList>
            <person name="Xiong J."/>
            <person name="Wang G."/>
            <person name="Cheng J."/>
            <person name="Tian M."/>
            <person name="Pan X."/>
            <person name="Warren A."/>
            <person name="Jiang C."/>
            <person name="Yuan D."/>
            <person name="Miao W."/>
        </authorList>
    </citation>
    <scope>NUCLEOTIDE SEQUENCE [LARGE SCALE GENOMIC DNA]</scope>
    <source>
        <strain evidence="2">36N120E</strain>
    </source>
</reference>
<dbReference type="GO" id="GO:0005524">
    <property type="term" value="F:ATP binding"/>
    <property type="evidence" value="ECO:0007669"/>
    <property type="project" value="InterPro"/>
</dbReference>
<dbReference type="InParanoid" id="A0A0V0QU67"/>
<gene>
    <name evidence="2" type="ORF">PPERSA_12730</name>
</gene>
<keyword evidence="2" id="KW-0808">Transferase</keyword>
<dbReference type="AlphaFoldDB" id="A0A0V0QU67"/>
<comment type="caution">
    <text evidence="2">The sequence shown here is derived from an EMBL/GenBank/DDBJ whole genome shotgun (WGS) entry which is preliminary data.</text>
</comment>
<proteinExistence type="predicted"/>
<dbReference type="Pfam" id="PF00069">
    <property type="entry name" value="Pkinase"/>
    <property type="match status" value="1"/>
</dbReference>
<evidence type="ECO:0000259" key="1">
    <source>
        <dbReference type="PROSITE" id="PS50011"/>
    </source>
</evidence>
<dbReference type="OrthoDB" id="635774at2759"/>
<keyword evidence="3" id="KW-1185">Reference proteome</keyword>
<dbReference type="InterPro" id="IPR000719">
    <property type="entry name" value="Prot_kinase_dom"/>
</dbReference>
<dbReference type="PANTHER" id="PTHR24362">
    <property type="entry name" value="SERINE/THREONINE-PROTEIN KINASE NEK"/>
    <property type="match status" value="1"/>
</dbReference>
<dbReference type="InterPro" id="IPR008271">
    <property type="entry name" value="Ser/Thr_kinase_AS"/>
</dbReference>
<dbReference type="PANTHER" id="PTHR24362:SF309">
    <property type="entry name" value="PROTEIN KINASE DOMAIN-CONTAINING PROTEIN"/>
    <property type="match status" value="1"/>
</dbReference>
<dbReference type="SMART" id="SM00220">
    <property type="entry name" value="S_TKc"/>
    <property type="match status" value="1"/>
</dbReference>
<dbReference type="GO" id="GO:0004672">
    <property type="term" value="F:protein kinase activity"/>
    <property type="evidence" value="ECO:0007669"/>
    <property type="project" value="InterPro"/>
</dbReference>
<name>A0A0V0QU67_PSEPJ</name>
<keyword evidence="2" id="KW-0418">Kinase</keyword>
<dbReference type="InterPro" id="IPR011009">
    <property type="entry name" value="Kinase-like_dom_sf"/>
</dbReference>